<organism evidence="1 2">
    <name type="scientific">Saccharothrix coeruleofusca</name>
    <dbReference type="NCBI Taxonomy" id="33919"/>
    <lineage>
        <taxon>Bacteria</taxon>
        <taxon>Bacillati</taxon>
        <taxon>Actinomycetota</taxon>
        <taxon>Actinomycetes</taxon>
        <taxon>Pseudonocardiales</taxon>
        <taxon>Pseudonocardiaceae</taxon>
        <taxon>Saccharothrix</taxon>
    </lineage>
</organism>
<evidence type="ECO:0000313" key="2">
    <source>
        <dbReference type="Proteomes" id="UP000639606"/>
    </source>
</evidence>
<dbReference type="Proteomes" id="UP000639606">
    <property type="component" value="Unassembled WGS sequence"/>
</dbReference>
<comment type="caution">
    <text evidence="1">The sequence shown here is derived from an EMBL/GenBank/DDBJ whole genome shotgun (WGS) entry which is preliminary data.</text>
</comment>
<name>A0A918ANK5_9PSEU</name>
<reference evidence="1" key="1">
    <citation type="journal article" date="2014" name="Int. J. Syst. Evol. Microbiol.">
        <title>Complete genome sequence of Corynebacterium casei LMG S-19264T (=DSM 44701T), isolated from a smear-ripened cheese.</title>
        <authorList>
            <consortium name="US DOE Joint Genome Institute (JGI-PGF)"/>
            <person name="Walter F."/>
            <person name="Albersmeier A."/>
            <person name="Kalinowski J."/>
            <person name="Ruckert C."/>
        </authorList>
    </citation>
    <scope>NUCLEOTIDE SEQUENCE</scope>
    <source>
        <strain evidence="1">JCM 3313</strain>
    </source>
</reference>
<dbReference type="EMBL" id="BMRG01000006">
    <property type="protein sequence ID" value="GGP60951.1"/>
    <property type="molecule type" value="Genomic_DNA"/>
</dbReference>
<sequence>MSYMVTLLSMTVSLDELPDTFTTATACGRGMHHRDLYRLRDSGAVVELSRGVFRKADSEQASLPDLLAVAYRVPGAITCCLSAAAVHELTDEIPLTTQIAVPRHQRPPRIDHPPTQVFRFAEATFELGVGTVEAAPGEYVRVYNPARTVVDLMRLRHRHGEPVALTALRRYVRRADARPGLVLDIARALDVFGPVRNALDALIAE</sequence>
<gene>
    <name evidence="1" type="ORF">GCM10010185_36800</name>
</gene>
<accession>A0A918ANK5</accession>
<keyword evidence="2" id="KW-1185">Reference proteome</keyword>
<dbReference type="AlphaFoldDB" id="A0A918ANK5"/>
<evidence type="ECO:0000313" key="1">
    <source>
        <dbReference type="EMBL" id="GGP60951.1"/>
    </source>
</evidence>
<proteinExistence type="predicted"/>
<protein>
    <submittedName>
        <fullName evidence="1">Transcriptional regulator</fullName>
    </submittedName>
</protein>
<reference evidence="1" key="2">
    <citation type="submission" date="2020-09" db="EMBL/GenBank/DDBJ databases">
        <authorList>
            <person name="Sun Q."/>
            <person name="Ohkuma M."/>
        </authorList>
    </citation>
    <scope>NUCLEOTIDE SEQUENCE</scope>
    <source>
        <strain evidence="1">JCM 3313</strain>
    </source>
</reference>